<protein>
    <submittedName>
        <fullName evidence="1">Uncharacterized protein</fullName>
    </submittedName>
</protein>
<organism evidence="1">
    <name type="scientific">Arundo donax</name>
    <name type="common">Giant reed</name>
    <name type="synonym">Donax arundinaceus</name>
    <dbReference type="NCBI Taxonomy" id="35708"/>
    <lineage>
        <taxon>Eukaryota</taxon>
        <taxon>Viridiplantae</taxon>
        <taxon>Streptophyta</taxon>
        <taxon>Embryophyta</taxon>
        <taxon>Tracheophyta</taxon>
        <taxon>Spermatophyta</taxon>
        <taxon>Magnoliopsida</taxon>
        <taxon>Liliopsida</taxon>
        <taxon>Poales</taxon>
        <taxon>Poaceae</taxon>
        <taxon>PACMAD clade</taxon>
        <taxon>Arundinoideae</taxon>
        <taxon>Arundineae</taxon>
        <taxon>Arundo</taxon>
    </lineage>
</organism>
<reference evidence="1" key="1">
    <citation type="submission" date="2014-09" db="EMBL/GenBank/DDBJ databases">
        <authorList>
            <person name="Magalhaes I.L.F."/>
            <person name="Oliveira U."/>
            <person name="Santos F.R."/>
            <person name="Vidigal T.H.D.A."/>
            <person name="Brescovit A.D."/>
            <person name="Santos A.J."/>
        </authorList>
    </citation>
    <scope>NUCLEOTIDE SEQUENCE</scope>
    <source>
        <tissue evidence="1">Shoot tissue taken approximately 20 cm above the soil surface</tissue>
    </source>
</reference>
<proteinExistence type="predicted"/>
<evidence type="ECO:0000313" key="1">
    <source>
        <dbReference type="EMBL" id="JAD29138.1"/>
    </source>
</evidence>
<sequence>MIDMIHILRS</sequence>
<accession>A0A0A8YUT5</accession>
<name>A0A0A8YUT5_ARUDO</name>
<reference evidence="1" key="2">
    <citation type="journal article" date="2015" name="Data Brief">
        <title>Shoot transcriptome of the giant reed, Arundo donax.</title>
        <authorList>
            <person name="Barrero R.A."/>
            <person name="Guerrero F.D."/>
            <person name="Moolhuijzen P."/>
            <person name="Goolsby J.A."/>
            <person name="Tidwell J."/>
            <person name="Bellgard S.E."/>
            <person name="Bellgard M.I."/>
        </authorList>
    </citation>
    <scope>NUCLEOTIDE SEQUENCE</scope>
    <source>
        <tissue evidence="1">Shoot tissue taken approximately 20 cm above the soil surface</tissue>
    </source>
</reference>
<dbReference type="EMBL" id="GBRH01268757">
    <property type="protein sequence ID" value="JAD29138.1"/>
    <property type="molecule type" value="Transcribed_RNA"/>
</dbReference>